<sequence length="56" mass="6393">MPSDRSAAPPSRTLKIETRSIDYVPRNERHGKVWHQAPFWFTGNFVLTTMVTGFTG</sequence>
<dbReference type="Gene3D" id="1.10.4160.10">
    <property type="entry name" value="Hydantoin permease"/>
    <property type="match status" value="1"/>
</dbReference>
<dbReference type="EMBL" id="JADDUM010000240">
    <property type="protein sequence ID" value="MBE8594064.1"/>
    <property type="molecule type" value="Genomic_DNA"/>
</dbReference>
<gene>
    <name evidence="1" type="ORF">IQK56_25870</name>
</gene>
<dbReference type="Proteomes" id="UP000613075">
    <property type="component" value="Unassembled WGS sequence"/>
</dbReference>
<reference evidence="1 2" key="1">
    <citation type="submission" date="2020-10" db="EMBL/GenBank/DDBJ databases">
        <title>The draft genomes of Cyclamen pathogen Pseudomonas sp.</title>
        <authorList>
            <person name="Fujikawa T."/>
            <person name="Sawada H."/>
        </authorList>
    </citation>
    <scope>NUCLEOTIDE SEQUENCE [LARGE SCALE GENOMIC DNA]</scope>
    <source>
        <strain evidence="1 2">MAFF 301449</strain>
    </source>
</reference>
<keyword evidence="2" id="KW-1185">Reference proteome</keyword>
<accession>A0ABR9T0M8</accession>
<comment type="caution">
    <text evidence="1">The sequence shown here is derived from an EMBL/GenBank/DDBJ whole genome shotgun (WGS) entry which is preliminary data.</text>
</comment>
<name>A0ABR9T0M8_9PSED</name>
<evidence type="ECO:0000313" key="1">
    <source>
        <dbReference type="EMBL" id="MBE8594064.1"/>
    </source>
</evidence>
<evidence type="ECO:0000313" key="2">
    <source>
        <dbReference type="Proteomes" id="UP000613075"/>
    </source>
</evidence>
<feature type="non-terminal residue" evidence="1">
    <location>
        <position position="56"/>
    </location>
</feature>
<protein>
    <submittedName>
        <fullName evidence="1">Cytosine permease</fullName>
    </submittedName>
</protein>
<proteinExistence type="predicted"/>
<organism evidence="1 2">
    <name type="scientific">Pseudomonas cyclaminis</name>
    <dbReference type="NCBI Taxonomy" id="2781239"/>
    <lineage>
        <taxon>Bacteria</taxon>
        <taxon>Pseudomonadati</taxon>
        <taxon>Pseudomonadota</taxon>
        <taxon>Gammaproteobacteria</taxon>
        <taxon>Pseudomonadales</taxon>
        <taxon>Pseudomonadaceae</taxon>
        <taxon>Pseudomonas</taxon>
    </lineage>
</organism>